<dbReference type="AlphaFoldDB" id="A0AAD1HY69"/>
<dbReference type="Proteomes" id="UP000467636">
    <property type="component" value="Chromosome"/>
</dbReference>
<evidence type="ECO:0000259" key="1">
    <source>
        <dbReference type="Pfam" id="PF01882"/>
    </source>
</evidence>
<protein>
    <recommendedName>
        <fullName evidence="1">DUF58 domain-containing protein</fullName>
    </recommendedName>
</protein>
<name>A0AAD1HY69_9MYCO</name>
<dbReference type="Pfam" id="PF01882">
    <property type="entry name" value="DUF58"/>
    <property type="match status" value="1"/>
</dbReference>
<reference evidence="2 3" key="1">
    <citation type="journal article" date="2019" name="Emerg. Microbes Infect.">
        <title>Comprehensive subspecies identification of 175 nontuberculous mycobacteria species based on 7547 genomic profiles.</title>
        <authorList>
            <person name="Matsumoto Y."/>
            <person name="Kinjo T."/>
            <person name="Motooka D."/>
            <person name="Nabeya D."/>
            <person name="Jung N."/>
            <person name="Uechi K."/>
            <person name="Horii T."/>
            <person name="Iida T."/>
            <person name="Fujita J."/>
            <person name="Nakamura S."/>
        </authorList>
    </citation>
    <scope>NUCLEOTIDE SEQUENCE [LARGE SCALE GENOMIC DNA]</scope>
    <source>
        <strain evidence="2 3">JCM 12143</strain>
    </source>
</reference>
<accession>A0AAD1HY69</accession>
<dbReference type="InterPro" id="IPR002881">
    <property type="entry name" value="DUF58"/>
</dbReference>
<proteinExistence type="predicted"/>
<dbReference type="PANTHER" id="PTHR33608">
    <property type="entry name" value="BLL2464 PROTEIN"/>
    <property type="match status" value="1"/>
</dbReference>
<dbReference type="EMBL" id="AP022564">
    <property type="protein sequence ID" value="BBX22710.1"/>
    <property type="molecule type" value="Genomic_DNA"/>
</dbReference>
<feature type="domain" description="DUF58" evidence="1">
    <location>
        <begin position="204"/>
        <end position="366"/>
    </location>
</feature>
<sequence length="427" mass="45617">MTHQPQSREVPGIDVELLWRASPLARALASGAALALVVAVGGSRWQLIAFAAPLLGVLCSLGWQPPVPVLRVHASPASQRCFESEPVELTIRAAASVGEAAAMNLEVSAHPAMKLDTVAEACESGCRKSVTADARRWGRYPIRATVTAVGRGGLLTGTATVDVAEVTVFPPAPPQPTPIPHSELLDRVGTHLTRHPGRGVEYADIRAYVPGDPLRSVNWPVSARRGSLHVTERLTDRAADVVVLIDAYPQPHGPATVATERSVLGAAQVVQTALRNGDRAGIVTLGGRHPRWVGADIGQRQFYRIVDAVLGSGDGFETTTGTLAPRAAVPPGALIIAFSTLLDTEFALALTDLRKRGHVVLAVDVLAGPPFEEEPEPLVARIWTLQRTAMYRDMASVGVDVASWSQQQPLEQAMRLVTQRHRPTAVR</sequence>
<dbReference type="RefSeq" id="WP_085259406.1">
    <property type="nucleotide sequence ID" value="NZ_AP022564.1"/>
</dbReference>
<evidence type="ECO:0000313" key="3">
    <source>
        <dbReference type="Proteomes" id="UP000467636"/>
    </source>
</evidence>
<organism evidence="2 3">
    <name type="scientific">Mycolicibacter terrae</name>
    <dbReference type="NCBI Taxonomy" id="1788"/>
    <lineage>
        <taxon>Bacteria</taxon>
        <taxon>Bacillati</taxon>
        <taxon>Actinomycetota</taxon>
        <taxon>Actinomycetes</taxon>
        <taxon>Mycobacteriales</taxon>
        <taxon>Mycobacteriaceae</taxon>
        <taxon>Mycolicibacter</taxon>
    </lineage>
</organism>
<gene>
    <name evidence="2" type="ORF">MTER_21210</name>
</gene>
<dbReference type="PANTHER" id="PTHR33608:SF14">
    <property type="entry name" value="POSSIBLE CONSERVED SECRETED PROTEIN"/>
    <property type="match status" value="1"/>
</dbReference>
<keyword evidence="3" id="KW-1185">Reference proteome</keyword>
<evidence type="ECO:0000313" key="2">
    <source>
        <dbReference type="EMBL" id="BBX22710.1"/>
    </source>
</evidence>